<name>A0A6G1KL42_9PLEO</name>
<keyword evidence="1" id="KW-0472">Membrane</keyword>
<proteinExistence type="predicted"/>
<gene>
    <name evidence="2" type="ORF">K504DRAFT_135537</name>
</gene>
<dbReference type="AlphaFoldDB" id="A0A6G1KL42"/>
<evidence type="ECO:0000256" key="1">
    <source>
        <dbReference type="SAM" id="Phobius"/>
    </source>
</evidence>
<keyword evidence="3" id="KW-1185">Reference proteome</keyword>
<organism evidence="2 3">
    <name type="scientific">Pleomassaria siparia CBS 279.74</name>
    <dbReference type="NCBI Taxonomy" id="1314801"/>
    <lineage>
        <taxon>Eukaryota</taxon>
        <taxon>Fungi</taxon>
        <taxon>Dikarya</taxon>
        <taxon>Ascomycota</taxon>
        <taxon>Pezizomycotina</taxon>
        <taxon>Dothideomycetes</taxon>
        <taxon>Pleosporomycetidae</taxon>
        <taxon>Pleosporales</taxon>
        <taxon>Pleomassariaceae</taxon>
        <taxon>Pleomassaria</taxon>
    </lineage>
</organism>
<accession>A0A6G1KL42</accession>
<dbReference type="EMBL" id="MU005765">
    <property type="protein sequence ID" value="KAF2713343.1"/>
    <property type="molecule type" value="Genomic_DNA"/>
</dbReference>
<feature type="transmembrane region" description="Helical" evidence="1">
    <location>
        <begin position="96"/>
        <end position="116"/>
    </location>
</feature>
<evidence type="ECO:0000313" key="2">
    <source>
        <dbReference type="EMBL" id="KAF2713343.1"/>
    </source>
</evidence>
<evidence type="ECO:0000313" key="3">
    <source>
        <dbReference type="Proteomes" id="UP000799428"/>
    </source>
</evidence>
<keyword evidence="1" id="KW-0812">Transmembrane</keyword>
<dbReference type="Proteomes" id="UP000799428">
    <property type="component" value="Unassembled WGS sequence"/>
</dbReference>
<keyword evidence="1" id="KW-1133">Transmembrane helix</keyword>
<protein>
    <submittedName>
        <fullName evidence="2">Uncharacterized protein</fullName>
    </submittedName>
</protein>
<sequence length="117" mass="12992">MATFPHLGTRNITLCRRKNCFRPKPVVVGDGLSSPLIFFYCSLLHNKLPPDRILFIVCTRVRLCAKRLPPVHSRLNKLAANNIIPLAAPPSPTTCLALVSLLFLTVVLLIILISPIR</sequence>
<reference evidence="2" key="1">
    <citation type="journal article" date="2020" name="Stud. Mycol.">
        <title>101 Dothideomycetes genomes: a test case for predicting lifestyles and emergence of pathogens.</title>
        <authorList>
            <person name="Haridas S."/>
            <person name="Albert R."/>
            <person name="Binder M."/>
            <person name="Bloem J."/>
            <person name="Labutti K."/>
            <person name="Salamov A."/>
            <person name="Andreopoulos B."/>
            <person name="Baker S."/>
            <person name="Barry K."/>
            <person name="Bills G."/>
            <person name="Bluhm B."/>
            <person name="Cannon C."/>
            <person name="Castanera R."/>
            <person name="Culley D."/>
            <person name="Daum C."/>
            <person name="Ezra D."/>
            <person name="Gonzalez J."/>
            <person name="Henrissat B."/>
            <person name="Kuo A."/>
            <person name="Liang C."/>
            <person name="Lipzen A."/>
            <person name="Lutzoni F."/>
            <person name="Magnuson J."/>
            <person name="Mondo S."/>
            <person name="Nolan M."/>
            <person name="Ohm R."/>
            <person name="Pangilinan J."/>
            <person name="Park H.-J."/>
            <person name="Ramirez L."/>
            <person name="Alfaro M."/>
            <person name="Sun H."/>
            <person name="Tritt A."/>
            <person name="Yoshinaga Y."/>
            <person name="Zwiers L.-H."/>
            <person name="Turgeon B."/>
            <person name="Goodwin S."/>
            <person name="Spatafora J."/>
            <person name="Crous P."/>
            <person name="Grigoriev I."/>
        </authorList>
    </citation>
    <scope>NUCLEOTIDE SEQUENCE</scope>
    <source>
        <strain evidence="2">CBS 279.74</strain>
    </source>
</reference>